<comment type="caution">
    <text evidence="4">The sequence shown here is derived from an EMBL/GenBank/DDBJ whole genome shotgun (WGS) entry which is preliminary data.</text>
</comment>
<dbReference type="PANTHER" id="PTHR37461:SF1">
    <property type="entry name" value="ANTI-SIGMA-K FACTOR RSKA"/>
    <property type="match status" value="1"/>
</dbReference>
<evidence type="ECO:0000313" key="4">
    <source>
        <dbReference type="EMBL" id="GAA0873273.1"/>
    </source>
</evidence>
<keyword evidence="2" id="KW-0812">Transmembrane</keyword>
<evidence type="ECO:0000256" key="2">
    <source>
        <dbReference type="SAM" id="Phobius"/>
    </source>
</evidence>
<dbReference type="Proteomes" id="UP001500507">
    <property type="component" value="Unassembled WGS sequence"/>
</dbReference>
<evidence type="ECO:0000259" key="3">
    <source>
        <dbReference type="Pfam" id="PF10099"/>
    </source>
</evidence>
<evidence type="ECO:0000313" key="5">
    <source>
        <dbReference type="Proteomes" id="UP001500507"/>
    </source>
</evidence>
<dbReference type="Pfam" id="PF10099">
    <property type="entry name" value="RskA_C"/>
    <property type="match status" value="1"/>
</dbReference>
<dbReference type="InterPro" id="IPR018764">
    <property type="entry name" value="RskA_C"/>
</dbReference>
<dbReference type="PANTHER" id="PTHR37461">
    <property type="entry name" value="ANTI-SIGMA-K FACTOR RSKA"/>
    <property type="match status" value="1"/>
</dbReference>
<feature type="coiled-coil region" evidence="1">
    <location>
        <begin position="114"/>
        <end position="148"/>
    </location>
</feature>
<keyword evidence="2" id="KW-1133">Transmembrane helix</keyword>
<gene>
    <name evidence="4" type="ORF">GCM10009117_24200</name>
</gene>
<feature type="domain" description="Anti-sigma K factor RskA C-terminal" evidence="3">
    <location>
        <begin position="98"/>
        <end position="254"/>
    </location>
</feature>
<sequence>MINIEEYISSGILELYVAGALSPQEEVEVTALVNQHPELQQEVEEIEAALLQLSAAASPGVNQESFSAIQKLLRETKVVALPSATSSSTKTTAFIGWAAAILALVGLFFIYQENQALESQLSDQLDEKERLQDSIQVAAKQLEELKIYTNAIRREETVKVKLAGQAVSPTSVATVHWDKKENKVYIDASGLPEPPPGKVYQVWSLKLEPLTPTSIGLLDDFASDDNKVFILPNANTSEAFGITLEPAGGSDAPTMEQLYTLGAV</sequence>
<reference evidence="4 5" key="1">
    <citation type="journal article" date="2019" name="Int. J. Syst. Evol. Microbiol.">
        <title>The Global Catalogue of Microorganisms (GCM) 10K type strain sequencing project: providing services to taxonomists for standard genome sequencing and annotation.</title>
        <authorList>
            <consortium name="The Broad Institute Genomics Platform"/>
            <consortium name="The Broad Institute Genome Sequencing Center for Infectious Disease"/>
            <person name="Wu L."/>
            <person name="Ma J."/>
        </authorList>
    </citation>
    <scope>NUCLEOTIDE SEQUENCE [LARGE SCALE GENOMIC DNA]</scope>
    <source>
        <strain evidence="4 5">JCM 16082</strain>
    </source>
</reference>
<keyword evidence="1" id="KW-0175">Coiled coil</keyword>
<accession>A0ABN1MJ81</accession>
<feature type="transmembrane region" description="Helical" evidence="2">
    <location>
        <begin position="93"/>
        <end position="111"/>
    </location>
</feature>
<evidence type="ECO:0000256" key="1">
    <source>
        <dbReference type="SAM" id="Coils"/>
    </source>
</evidence>
<dbReference type="RefSeq" id="WP_343768066.1">
    <property type="nucleotide sequence ID" value="NZ_BAAAFG010000016.1"/>
</dbReference>
<proteinExistence type="predicted"/>
<name>A0ABN1MJ81_9FLAO</name>
<feature type="coiled-coil region" evidence="1">
    <location>
        <begin position="29"/>
        <end position="56"/>
    </location>
</feature>
<dbReference type="InterPro" id="IPR051474">
    <property type="entry name" value="Anti-sigma-K/W_factor"/>
</dbReference>
<organism evidence="4 5">
    <name type="scientific">Gangjinia marincola</name>
    <dbReference type="NCBI Taxonomy" id="578463"/>
    <lineage>
        <taxon>Bacteria</taxon>
        <taxon>Pseudomonadati</taxon>
        <taxon>Bacteroidota</taxon>
        <taxon>Flavobacteriia</taxon>
        <taxon>Flavobacteriales</taxon>
        <taxon>Flavobacteriaceae</taxon>
        <taxon>Gangjinia</taxon>
    </lineage>
</organism>
<protein>
    <recommendedName>
        <fullName evidence="3">Anti-sigma K factor RskA C-terminal domain-containing protein</fullName>
    </recommendedName>
</protein>
<keyword evidence="2" id="KW-0472">Membrane</keyword>
<dbReference type="EMBL" id="BAAAFG010000016">
    <property type="protein sequence ID" value="GAA0873273.1"/>
    <property type="molecule type" value="Genomic_DNA"/>
</dbReference>
<keyword evidence="5" id="KW-1185">Reference proteome</keyword>